<evidence type="ECO:0000313" key="2">
    <source>
        <dbReference type="EMBL" id="JAH93842.1"/>
    </source>
</evidence>
<dbReference type="EMBL" id="GBXM01014735">
    <property type="protein sequence ID" value="JAH93842.1"/>
    <property type="molecule type" value="Transcribed_RNA"/>
</dbReference>
<dbReference type="AlphaFoldDB" id="A0A0E9WTZ9"/>
<accession>A0A0E9WTZ9</accession>
<protein>
    <submittedName>
        <fullName evidence="2">Uncharacterized protein</fullName>
    </submittedName>
</protein>
<reference evidence="2" key="1">
    <citation type="submission" date="2014-11" db="EMBL/GenBank/DDBJ databases">
        <authorList>
            <person name="Amaro Gonzalez C."/>
        </authorList>
    </citation>
    <scope>NUCLEOTIDE SEQUENCE</scope>
</reference>
<keyword evidence="1" id="KW-0732">Signal</keyword>
<organism evidence="2">
    <name type="scientific">Anguilla anguilla</name>
    <name type="common">European freshwater eel</name>
    <name type="synonym">Muraena anguilla</name>
    <dbReference type="NCBI Taxonomy" id="7936"/>
    <lineage>
        <taxon>Eukaryota</taxon>
        <taxon>Metazoa</taxon>
        <taxon>Chordata</taxon>
        <taxon>Craniata</taxon>
        <taxon>Vertebrata</taxon>
        <taxon>Euteleostomi</taxon>
        <taxon>Actinopterygii</taxon>
        <taxon>Neopterygii</taxon>
        <taxon>Teleostei</taxon>
        <taxon>Anguilliformes</taxon>
        <taxon>Anguillidae</taxon>
        <taxon>Anguilla</taxon>
    </lineage>
</organism>
<sequence length="63" mass="7080">MALTVAALVAFGPLCVNLTLDGVTDPDLWLFEMQLMSMMGSFFISCRKFLKKVQMSHRVLVLN</sequence>
<name>A0A0E9WTZ9_ANGAN</name>
<feature type="chain" id="PRO_5002434560" evidence="1">
    <location>
        <begin position="18"/>
        <end position="63"/>
    </location>
</feature>
<evidence type="ECO:0000256" key="1">
    <source>
        <dbReference type="SAM" id="SignalP"/>
    </source>
</evidence>
<reference evidence="2" key="2">
    <citation type="journal article" date="2015" name="Fish Shellfish Immunol.">
        <title>Early steps in the European eel (Anguilla anguilla)-Vibrio vulnificus interaction in the gills: Role of the RtxA13 toxin.</title>
        <authorList>
            <person name="Callol A."/>
            <person name="Pajuelo D."/>
            <person name="Ebbesson L."/>
            <person name="Teles M."/>
            <person name="MacKenzie S."/>
            <person name="Amaro C."/>
        </authorList>
    </citation>
    <scope>NUCLEOTIDE SEQUENCE</scope>
</reference>
<feature type="signal peptide" evidence="1">
    <location>
        <begin position="1"/>
        <end position="17"/>
    </location>
</feature>
<proteinExistence type="predicted"/>